<dbReference type="AlphaFoldDB" id="A0A9D4SS91"/>
<proteinExistence type="predicted"/>
<sequence>MGVTTNWLLLNNQLDNRIDPCDNFTAYVCGHWKPEKSFGGLSASSFSDMVMTWRTRFHSILQKGAVQLPVGRKAVAMYESCMTQTQPDAVTFHKFMHDRGLAWPGAAEGKPPLEILFDLALNWDVNLWFKLELLPGTEEDARRRILITTNEYLTYWDAALDQIPEDKFATLYNAMIAILDGHKEVLTAEKKTQEVYQTMRSILKTLVRAGTRTEHSPALFPLCDLNNYTKLFSAEQVLEVLNKTLEIDPPFHMNELLLFNDIEVLYAMLDVSSKFNDSALLSHLSWLFVYANGAVADVAAVLYALHGSSEWAIAERPRYCAVQVAESYKILAASLASVAIFSDEERRVINDHLGTIQQVGYARVVINPFIKHGQQG</sequence>
<dbReference type="InterPro" id="IPR008753">
    <property type="entry name" value="Peptidase_M13_N"/>
</dbReference>
<reference evidence="2" key="2">
    <citation type="submission" date="2021-09" db="EMBL/GenBank/DDBJ databases">
        <authorList>
            <person name="Jia N."/>
            <person name="Wang J."/>
            <person name="Shi W."/>
            <person name="Du L."/>
            <person name="Sun Y."/>
            <person name="Zhan W."/>
            <person name="Jiang J."/>
            <person name="Wang Q."/>
            <person name="Zhang B."/>
            <person name="Ji P."/>
            <person name="Sakyi L.B."/>
            <person name="Cui X."/>
            <person name="Yuan T."/>
            <person name="Jiang B."/>
            <person name="Yang W."/>
            <person name="Lam T.T.-Y."/>
            <person name="Chang Q."/>
            <person name="Ding S."/>
            <person name="Wang X."/>
            <person name="Zhu J."/>
            <person name="Ruan X."/>
            <person name="Zhao L."/>
            <person name="Wei J."/>
            <person name="Que T."/>
            <person name="Du C."/>
            <person name="Cheng J."/>
            <person name="Dai P."/>
            <person name="Han X."/>
            <person name="Huang E."/>
            <person name="Gao Y."/>
            <person name="Liu J."/>
            <person name="Shao H."/>
            <person name="Ye R."/>
            <person name="Li L."/>
            <person name="Wei W."/>
            <person name="Wang X."/>
            <person name="Wang C."/>
            <person name="Huo Q."/>
            <person name="Li W."/>
            <person name="Guo W."/>
            <person name="Chen H."/>
            <person name="Chen S."/>
            <person name="Zhou L."/>
            <person name="Zhou L."/>
            <person name="Ni X."/>
            <person name="Tian J."/>
            <person name="Zhou Y."/>
            <person name="Sheng Y."/>
            <person name="Liu T."/>
            <person name="Pan Y."/>
            <person name="Xia L."/>
            <person name="Li J."/>
            <person name="Zhao F."/>
            <person name="Cao W."/>
        </authorList>
    </citation>
    <scope>NUCLEOTIDE SEQUENCE</scope>
    <source>
        <strain evidence="2">Rsan-2018</strain>
        <tissue evidence="2">Larvae</tissue>
    </source>
</reference>
<comment type="caution">
    <text evidence="2">The sequence shown here is derived from an EMBL/GenBank/DDBJ whole genome shotgun (WGS) entry which is preliminary data.</text>
</comment>
<dbReference type="Gene3D" id="3.40.390.10">
    <property type="entry name" value="Collagenase (Catalytic Domain)"/>
    <property type="match status" value="1"/>
</dbReference>
<dbReference type="SUPFAM" id="SSF55486">
    <property type="entry name" value="Metalloproteases ('zincins'), catalytic domain"/>
    <property type="match status" value="1"/>
</dbReference>
<dbReference type="InterPro" id="IPR042089">
    <property type="entry name" value="Peptidase_M13_dom_2"/>
</dbReference>
<name>A0A9D4SS91_RHISA</name>
<dbReference type="InterPro" id="IPR024079">
    <property type="entry name" value="MetalloPept_cat_dom_sf"/>
</dbReference>
<gene>
    <name evidence="2" type="ORF">HPB52_007262</name>
</gene>
<dbReference type="Pfam" id="PF05649">
    <property type="entry name" value="Peptidase_M13_N"/>
    <property type="match status" value="1"/>
</dbReference>
<reference evidence="2" key="1">
    <citation type="journal article" date="2020" name="Cell">
        <title>Large-Scale Comparative Analyses of Tick Genomes Elucidate Their Genetic Diversity and Vector Capacities.</title>
        <authorList>
            <consortium name="Tick Genome and Microbiome Consortium (TIGMIC)"/>
            <person name="Jia N."/>
            <person name="Wang J."/>
            <person name="Shi W."/>
            <person name="Du L."/>
            <person name="Sun Y."/>
            <person name="Zhan W."/>
            <person name="Jiang J.F."/>
            <person name="Wang Q."/>
            <person name="Zhang B."/>
            <person name="Ji P."/>
            <person name="Bell-Sakyi L."/>
            <person name="Cui X.M."/>
            <person name="Yuan T.T."/>
            <person name="Jiang B.G."/>
            <person name="Yang W.F."/>
            <person name="Lam T.T."/>
            <person name="Chang Q.C."/>
            <person name="Ding S.J."/>
            <person name="Wang X.J."/>
            <person name="Zhu J.G."/>
            <person name="Ruan X.D."/>
            <person name="Zhao L."/>
            <person name="Wei J.T."/>
            <person name="Ye R.Z."/>
            <person name="Que T.C."/>
            <person name="Du C.H."/>
            <person name="Zhou Y.H."/>
            <person name="Cheng J.X."/>
            <person name="Dai P.F."/>
            <person name="Guo W.B."/>
            <person name="Han X.H."/>
            <person name="Huang E.J."/>
            <person name="Li L.F."/>
            <person name="Wei W."/>
            <person name="Gao Y.C."/>
            <person name="Liu J.Z."/>
            <person name="Shao H.Z."/>
            <person name="Wang X."/>
            <person name="Wang C.C."/>
            <person name="Yang T.C."/>
            <person name="Huo Q.B."/>
            <person name="Li W."/>
            <person name="Chen H.Y."/>
            <person name="Chen S.E."/>
            <person name="Zhou L.G."/>
            <person name="Ni X.B."/>
            <person name="Tian J.H."/>
            <person name="Sheng Y."/>
            <person name="Liu T."/>
            <person name="Pan Y.S."/>
            <person name="Xia L.Y."/>
            <person name="Li J."/>
            <person name="Zhao F."/>
            <person name="Cao W.C."/>
        </authorList>
    </citation>
    <scope>NUCLEOTIDE SEQUENCE</scope>
    <source>
        <strain evidence="2">Rsan-2018</strain>
    </source>
</reference>
<evidence type="ECO:0000313" key="3">
    <source>
        <dbReference type="Proteomes" id="UP000821837"/>
    </source>
</evidence>
<organism evidence="2 3">
    <name type="scientific">Rhipicephalus sanguineus</name>
    <name type="common">Brown dog tick</name>
    <name type="synonym">Ixodes sanguineus</name>
    <dbReference type="NCBI Taxonomy" id="34632"/>
    <lineage>
        <taxon>Eukaryota</taxon>
        <taxon>Metazoa</taxon>
        <taxon>Ecdysozoa</taxon>
        <taxon>Arthropoda</taxon>
        <taxon>Chelicerata</taxon>
        <taxon>Arachnida</taxon>
        <taxon>Acari</taxon>
        <taxon>Parasitiformes</taxon>
        <taxon>Ixodida</taxon>
        <taxon>Ixodoidea</taxon>
        <taxon>Ixodidae</taxon>
        <taxon>Rhipicephalinae</taxon>
        <taxon>Rhipicephalus</taxon>
        <taxon>Rhipicephalus</taxon>
    </lineage>
</organism>
<dbReference type="Gene3D" id="1.10.1380.10">
    <property type="entry name" value="Neutral endopeptidase , domain2"/>
    <property type="match status" value="1"/>
</dbReference>
<dbReference type="GO" id="GO:0006508">
    <property type="term" value="P:proteolysis"/>
    <property type="evidence" value="ECO:0007669"/>
    <property type="project" value="InterPro"/>
</dbReference>
<dbReference type="EMBL" id="JABSTV010001253">
    <property type="protein sequence ID" value="KAH7943358.1"/>
    <property type="molecule type" value="Genomic_DNA"/>
</dbReference>
<feature type="domain" description="Peptidase M13 N-terminal" evidence="1">
    <location>
        <begin position="20"/>
        <end position="345"/>
    </location>
</feature>
<keyword evidence="3" id="KW-1185">Reference proteome</keyword>
<dbReference type="GO" id="GO:0008237">
    <property type="term" value="F:metallopeptidase activity"/>
    <property type="evidence" value="ECO:0007669"/>
    <property type="project" value="InterPro"/>
</dbReference>
<evidence type="ECO:0000259" key="1">
    <source>
        <dbReference type="Pfam" id="PF05649"/>
    </source>
</evidence>
<dbReference type="Proteomes" id="UP000821837">
    <property type="component" value="Unassembled WGS sequence"/>
</dbReference>
<protein>
    <recommendedName>
        <fullName evidence="1">Peptidase M13 N-terminal domain-containing protein</fullName>
    </recommendedName>
</protein>
<accession>A0A9D4SS91</accession>
<evidence type="ECO:0000313" key="2">
    <source>
        <dbReference type="EMBL" id="KAH7943358.1"/>
    </source>
</evidence>